<evidence type="ECO:0000256" key="2">
    <source>
        <dbReference type="ARBA" id="ARBA00022692"/>
    </source>
</evidence>
<feature type="signal peptide" evidence="6">
    <location>
        <begin position="1"/>
        <end position="24"/>
    </location>
</feature>
<evidence type="ECO:0000256" key="5">
    <source>
        <dbReference type="SAM" id="MobiDB-lite"/>
    </source>
</evidence>
<gene>
    <name evidence="7" type="ORF">CryarDRAFT_2386</name>
</gene>
<reference evidence="7 8" key="1">
    <citation type="submission" date="2013-07" db="EMBL/GenBank/DDBJ databases">
        <authorList>
            <consortium name="DOE Joint Genome Institute"/>
            <person name="Eisen J."/>
            <person name="Huntemann M."/>
            <person name="Han J."/>
            <person name="Chen A."/>
            <person name="Kyrpides N."/>
            <person name="Mavromatis K."/>
            <person name="Markowitz V."/>
            <person name="Palaniappan K."/>
            <person name="Ivanova N."/>
            <person name="Schaumberg A."/>
            <person name="Pati A."/>
            <person name="Liolios K."/>
            <person name="Nordberg H.P."/>
            <person name="Cantor M.N."/>
            <person name="Hua S.X."/>
            <person name="Woyke T."/>
        </authorList>
    </citation>
    <scope>NUCLEOTIDE SEQUENCE [LARGE SCALE GENOMIC DNA]</scope>
    <source>
        <strain evidence="7 8">DSM 44712</strain>
    </source>
</reference>
<protein>
    <submittedName>
        <fullName evidence="7">Putative metalloprotease</fullName>
    </submittedName>
</protein>
<keyword evidence="4" id="KW-0472">Membrane</keyword>
<feature type="chain" id="PRO_5038554284" evidence="6">
    <location>
        <begin position="25"/>
        <end position="258"/>
    </location>
</feature>
<dbReference type="GO" id="GO:0008237">
    <property type="term" value="F:metallopeptidase activity"/>
    <property type="evidence" value="ECO:0007669"/>
    <property type="project" value="UniProtKB-KW"/>
</dbReference>
<dbReference type="EMBL" id="JFBT01000001">
    <property type="protein sequence ID" value="EXG81276.1"/>
    <property type="molecule type" value="Genomic_DNA"/>
</dbReference>
<keyword evidence="7" id="KW-0645">Protease</keyword>
<keyword evidence="2" id="KW-0812">Transmembrane</keyword>
<evidence type="ECO:0000256" key="1">
    <source>
        <dbReference type="ARBA" id="ARBA00004167"/>
    </source>
</evidence>
<keyword evidence="3" id="KW-1133">Transmembrane helix</keyword>
<evidence type="ECO:0000256" key="6">
    <source>
        <dbReference type="SAM" id="SignalP"/>
    </source>
</evidence>
<evidence type="ECO:0000256" key="3">
    <source>
        <dbReference type="ARBA" id="ARBA00022989"/>
    </source>
</evidence>
<dbReference type="InterPro" id="IPR007343">
    <property type="entry name" value="Uncharacterised_pept_Zn_put"/>
</dbReference>
<dbReference type="PATRIC" id="fig|927661.3.peg.2349"/>
<dbReference type="PROSITE" id="PS51257">
    <property type="entry name" value="PROKAR_LIPOPROTEIN"/>
    <property type="match status" value="1"/>
</dbReference>
<dbReference type="OrthoDB" id="9774900at2"/>
<dbReference type="HOGENOM" id="CLU_079614_0_0_11"/>
<comment type="subcellular location">
    <subcellularLocation>
        <location evidence="1">Membrane</location>
        <topology evidence="1">Single-pass membrane protein</topology>
    </subcellularLocation>
</comment>
<keyword evidence="7" id="KW-0378">Hydrolase</keyword>
<dbReference type="GO" id="GO:0016020">
    <property type="term" value="C:membrane"/>
    <property type="evidence" value="ECO:0007669"/>
    <property type="project" value="UniProtKB-SubCell"/>
</dbReference>
<proteinExistence type="predicted"/>
<evidence type="ECO:0000256" key="4">
    <source>
        <dbReference type="ARBA" id="ARBA00023136"/>
    </source>
</evidence>
<evidence type="ECO:0000313" key="7">
    <source>
        <dbReference type="EMBL" id="EXG81276.1"/>
    </source>
</evidence>
<name>A0A011AH07_9ACTN</name>
<dbReference type="SUPFAM" id="SSF55486">
    <property type="entry name" value="Metalloproteases ('zincins'), catalytic domain"/>
    <property type="match status" value="1"/>
</dbReference>
<keyword evidence="7" id="KW-0482">Metalloprotease</keyword>
<sequence>MRGPQFWMRRLAASIGAAAVLVTAACGSPSAGSGSPATGGAAPAGASPTTPVSAAASPSTEFDTEFTQALELVTAYWRQEFTANNVAFAPVKDVRPYTKDGELSCAGQPLSTNNAFYCPPSDLLGYDVNFVRAGYDKIGDGFLYLLLAHEYGHAVQTRVNTNRLVSRVYELQADCLAGAVIGDSTRAGTIELERGDADEIMTSIMTIADPDGVPWFDPTAHGSNADRLAAFSRGYRSSYGACHLDSLSGVRLVPSSPR</sequence>
<keyword evidence="6" id="KW-0732">Signal</keyword>
<dbReference type="Pfam" id="PF04228">
    <property type="entry name" value="Zn_peptidase"/>
    <property type="match status" value="1"/>
</dbReference>
<organism evidence="7 8">
    <name type="scientific">Cryptosporangium arvum DSM 44712</name>
    <dbReference type="NCBI Taxonomy" id="927661"/>
    <lineage>
        <taxon>Bacteria</taxon>
        <taxon>Bacillati</taxon>
        <taxon>Actinomycetota</taxon>
        <taxon>Actinomycetes</taxon>
        <taxon>Cryptosporangiales</taxon>
        <taxon>Cryptosporangiaceae</taxon>
        <taxon>Cryptosporangium</taxon>
    </lineage>
</organism>
<feature type="region of interest" description="Disordered" evidence="5">
    <location>
        <begin position="32"/>
        <end position="58"/>
    </location>
</feature>
<accession>A0A011AH07</accession>
<dbReference type="AlphaFoldDB" id="A0A011AH07"/>
<dbReference type="RefSeq" id="WP_051570049.1">
    <property type="nucleotide sequence ID" value="NZ_KK073874.1"/>
</dbReference>
<dbReference type="PANTHER" id="PTHR30168">
    <property type="entry name" value="PUTATIVE MEMBRANE PROTEIN YPFJ"/>
    <property type="match status" value="1"/>
</dbReference>
<keyword evidence="8" id="KW-1185">Reference proteome</keyword>
<dbReference type="GO" id="GO:0006508">
    <property type="term" value="P:proteolysis"/>
    <property type="evidence" value="ECO:0007669"/>
    <property type="project" value="UniProtKB-KW"/>
</dbReference>
<evidence type="ECO:0000313" key="8">
    <source>
        <dbReference type="Proteomes" id="UP000021053"/>
    </source>
</evidence>
<comment type="caution">
    <text evidence="7">The sequence shown here is derived from an EMBL/GenBank/DDBJ whole genome shotgun (WGS) entry which is preliminary data.</text>
</comment>
<dbReference type="PANTHER" id="PTHR30168:SF0">
    <property type="entry name" value="INNER MEMBRANE PROTEIN"/>
    <property type="match status" value="1"/>
</dbReference>
<dbReference type="Proteomes" id="UP000021053">
    <property type="component" value="Unassembled WGS sequence"/>
</dbReference>